<dbReference type="Gene3D" id="1.10.10.60">
    <property type="entry name" value="Homeodomain-like"/>
    <property type="match status" value="1"/>
</dbReference>
<dbReference type="InterPro" id="IPR001356">
    <property type="entry name" value="HD"/>
</dbReference>
<feature type="DNA-binding region" description="Homeobox" evidence="8">
    <location>
        <begin position="92"/>
        <end position="151"/>
    </location>
</feature>
<evidence type="ECO:0000256" key="9">
    <source>
        <dbReference type="RuleBase" id="RU000682"/>
    </source>
</evidence>
<evidence type="ECO:0000313" key="13">
    <source>
        <dbReference type="EMBL" id="AVK72338.1"/>
    </source>
</evidence>
<dbReference type="PROSITE" id="PS50803">
    <property type="entry name" value="OAR"/>
    <property type="match status" value="1"/>
</dbReference>
<dbReference type="InterPro" id="IPR009057">
    <property type="entry name" value="Homeodomain-like_sf"/>
</dbReference>
<dbReference type="AlphaFoldDB" id="A0A2P1DVC4"/>
<dbReference type="InterPro" id="IPR043562">
    <property type="entry name" value="RAX/RAX2"/>
</dbReference>
<accession>A0A2P1DVC4</accession>
<feature type="region of interest" description="Disordered" evidence="10">
    <location>
        <begin position="50"/>
        <end position="94"/>
    </location>
</feature>
<sequence>MIADQVKAETRLSASSPVCLGNASSFTKYQNEGNASPVKPAVHTIDAILGIQHKPQDRPDDGTNYRSGGPDREDLRSESDDDEEEDSHRKKHRRNRTTFTTYQLHELERAFEKSHYPDVYAREEIAIKISLPEVRVQVWFQNRRAKWRRQEKMDAQTTYKLQEFSPFRGPGFSTPVILDSFLPHLGSPQTTPLQALPGFLPMPNYSFVPLGGMMPTGYSHHMFPGQGLQAFPPAMHLLPTDKLTSTNSVTNSSPKSEESDSKNSSIVTLRMKAKEHAFGLPEPAKSWSIS</sequence>
<dbReference type="InterPro" id="IPR017970">
    <property type="entry name" value="Homeobox_CS"/>
</dbReference>
<keyword evidence="5 8" id="KW-0371">Homeobox</keyword>
<evidence type="ECO:0000259" key="12">
    <source>
        <dbReference type="PROSITE" id="PS50803"/>
    </source>
</evidence>
<dbReference type="GO" id="GO:0045944">
    <property type="term" value="P:positive regulation of transcription by RNA polymerase II"/>
    <property type="evidence" value="ECO:0007669"/>
    <property type="project" value="InterPro"/>
</dbReference>
<keyword evidence="3" id="KW-0805">Transcription regulation</keyword>
<keyword evidence="7 8" id="KW-0539">Nucleus</keyword>
<evidence type="ECO:0000256" key="4">
    <source>
        <dbReference type="ARBA" id="ARBA00023125"/>
    </source>
</evidence>
<comment type="subcellular location">
    <subcellularLocation>
        <location evidence="1 8 9">Nucleus</location>
    </subcellularLocation>
</comment>
<dbReference type="SMART" id="SM00389">
    <property type="entry name" value="HOX"/>
    <property type="match status" value="1"/>
</dbReference>
<feature type="region of interest" description="Disordered" evidence="10">
    <location>
        <begin position="243"/>
        <end position="268"/>
    </location>
</feature>
<dbReference type="InterPro" id="IPR003654">
    <property type="entry name" value="OAR_dom"/>
</dbReference>
<dbReference type="PANTHER" id="PTHR46271:SF4">
    <property type="entry name" value="HOMEOBOX PROTEIN, PUTATIVE-RELATED"/>
    <property type="match status" value="1"/>
</dbReference>
<organism evidence="13">
    <name type="scientific">Meara stichopi</name>
    <dbReference type="NCBI Taxonomy" id="84115"/>
    <lineage>
        <taxon>Eukaryota</taxon>
        <taxon>Metazoa</taxon>
        <taxon>Xenacoelomorpha</taxon>
        <taxon>Acoelomorpha</taxon>
        <taxon>Nemertodermatida</taxon>
        <taxon>Nemertodermatidae</taxon>
        <taxon>Meara</taxon>
    </lineage>
</organism>
<protein>
    <submittedName>
        <fullName evidence="13">Retinal homeobox protein</fullName>
    </submittedName>
</protein>
<feature type="domain" description="OAR" evidence="12">
    <location>
        <begin position="264"/>
        <end position="277"/>
    </location>
</feature>
<keyword evidence="6" id="KW-0804">Transcription</keyword>
<reference evidence="13" key="1">
    <citation type="journal article" date="2018" name="Nature">
        <title>Convergent evolution of bilaterian nerve cords.</title>
        <authorList>
            <person name="Martin-Duran J.M."/>
            <person name="Pang K."/>
            <person name="Borve A."/>
            <person name="Le H.S."/>
            <person name="Furu A."/>
            <person name="Cannon J.T."/>
            <person name="Jondelius U."/>
            <person name="Hejnol A."/>
        </authorList>
    </citation>
    <scope>NUCLEOTIDE SEQUENCE</scope>
</reference>
<evidence type="ECO:0000256" key="6">
    <source>
        <dbReference type="ARBA" id="ARBA00023163"/>
    </source>
</evidence>
<evidence type="ECO:0000259" key="11">
    <source>
        <dbReference type="PROSITE" id="PS50071"/>
    </source>
</evidence>
<evidence type="ECO:0000256" key="1">
    <source>
        <dbReference type="ARBA" id="ARBA00004123"/>
    </source>
</evidence>
<proteinExistence type="evidence at transcript level"/>
<dbReference type="Pfam" id="PF03826">
    <property type="entry name" value="OAR"/>
    <property type="match status" value="1"/>
</dbReference>
<dbReference type="GO" id="GO:0005634">
    <property type="term" value="C:nucleus"/>
    <property type="evidence" value="ECO:0007669"/>
    <property type="project" value="UniProtKB-SubCell"/>
</dbReference>
<dbReference type="GO" id="GO:0000981">
    <property type="term" value="F:DNA-binding transcription factor activity, RNA polymerase II-specific"/>
    <property type="evidence" value="ECO:0007669"/>
    <property type="project" value="InterPro"/>
</dbReference>
<feature type="domain" description="Homeobox" evidence="11">
    <location>
        <begin position="90"/>
        <end position="150"/>
    </location>
</feature>
<dbReference type="PANTHER" id="PTHR46271">
    <property type="entry name" value="HOMEOBOX PROTEIN, PUTATIVE-RELATED"/>
    <property type="match status" value="1"/>
</dbReference>
<evidence type="ECO:0000256" key="7">
    <source>
        <dbReference type="ARBA" id="ARBA00023242"/>
    </source>
</evidence>
<feature type="compositionally biased region" description="Basic and acidic residues" evidence="10">
    <location>
        <begin position="54"/>
        <end position="78"/>
    </location>
</feature>
<dbReference type="PROSITE" id="PS50071">
    <property type="entry name" value="HOMEOBOX_2"/>
    <property type="match status" value="1"/>
</dbReference>
<dbReference type="GO" id="GO:0000978">
    <property type="term" value="F:RNA polymerase II cis-regulatory region sequence-specific DNA binding"/>
    <property type="evidence" value="ECO:0007669"/>
    <property type="project" value="TreeGrafter"/>
</dbReference>
<feature type="compositionally biased region" description="Polar residues" evidence="10">
    <location>
        <begin position="243"/>
        <end position="254"/>
    </location>
</feature>
<dbReference type="EMBL" id="KY709787">
    <property type="protein sequence ID" value="AVK72338.1"/>
    <property type="molecule type" value="mRNA"/>
</dbReference>
<evidence type="ECO:0000256" key="8">
    <source>
        <dbReference type="PROSITE-ProRule" id="PRU00108"/>
    </source>
</evidence>
<dbReference type="FunFam" id="1.10.10.60:FF:000071">
    <property type="entry name" value="Retinal homeobox gene 2"/>
    <property type="match status" value="1"/>
</dbReference>
<keyword evidence="4 8" id="KW-0238">DNA-binding</keyword>
<evidence type="ECO:0000256" key="3">
    <source>
        <dbReference type="ARBA" id="ARBA00023015"/>
    </source>
</evidence>
<evidence type="ECO:0000256" key="10">
    <source>
        <dbReference type="SAM" id="MobiDB-lite"/>
    </source>
</evidence>
<dbReference type="PROSITE" id="PS00027">
    <property type="entry name" value="HOMEOBOX_1"/>
    <property type="match status" value="1"/>
</dbReference>
<dbReference type="CDD" id="cd00086">
    <property type="entry name" value="homeodomain"/>
    <property type="match status" value="1"/>
</dbReference>
<name>A0A2P1DVC4_9BILA</name>
<dbReference type="Pfam" id="PF00046">
    <property type="entry name" value="Homeodomain"/>
    <property type="match status" value="1"/>
</dbReference>
<comment type="similarity">
    <text evidence="2">Belongs to the paired homeobox family. Bicoid subfamily.</text>
</comment>
<evidence type="ECO:0000256" key="5">
    <source>
        <dbReference type="ARBA" id="ARBA00023155"/>
    </source>
</evidence>
<dbReference type="SUPFAM" id="SSF46689">
    <property type="entry name" value="Homeodomain-like"/>
    <property type="match status" value="1"/>
</dbReference>
<evidence type="ECO:0000256" key="2">
    <source>
        <dbReference type="ARBA" id="ARBA00006503"/>
    </source>
</evidence>